<dbReference type="Gene3D" id="2.60.120.10">
    <property type="entry name" value="Jelly Rolls"/>
    <property type="match status" value="2"/>
</dbReference>
<dbReference type="FunFam" id="2.60.120.10:FF:000044">
    <property type="entry name" value="Mannose-6-phosphate isomerase"/>
    <property type="match status" value="1"/>
</dbReference>
<comment type="catalytic activity">
    <reaction evidence="1 12">
        <text>D-mannose 6-phosphate = D-fructose 6-phosphate</text>
        <dbReference type="Rhea" id="RHEA:12356"/>
        <dbReference type="ChEBI" id="CHEBI:58735"/>
        <dbReference type="ChEBI" id="CHEBI:61527"/>
        <dbReference type="EC" id="5.3.1.8"/>
    </reaction>
</comment>
<evidence type="ECO:0000256" key="6">
    <source>
        <dbReference type="ARBA" id="ARBA00018236"/>
    </source>
</evidence>
<evidence type="ECO:0000256" key="8">
    <source>
        <dbReference type="ARBA" id="ARBA00022833"/>
    </source>
</evidence>
<feature type="domain" description="Phosphomannose isomerase type I catalytic" evidence="17">
    <location>
        <begin position="5"/>
        <end position="150"/>
    </location>
</feature>
<feature type="domain" description="Phosphomannose isomerase type I helical insertion" evidence="18">
    <location>
        <begin position="166"/>
        <end position="267"/>
    </location>
</feature>
<evidence type="ECO:0000256" key="1">
    <source>
        <dbReference type="ARBA" id="ARBA00000757"/>
    </source>
</evidence>
<dbReference type="InterPro" id="IPR001250">
    <property type="entry name" value="Man6P_Isoase-1"/>
</dbReference>
<evidence type="ECO:0000313" key="20">
    <source>
        <dbReference type="Proteomes" id="UP000799441"/>
    </source>
</evidence>
<dbReference type="EC" id="5.3.1.8" evidence="5 12"/>
<feature type="domain" description="Phosphomannose isomerase type I C-terminal" evidence="16">
    <location>
        <begin position="356"/>
        <end position="403"/>
    </location>
</feature>
<evidence type="ECO:0000256" key="14">
    <source>
        <dbReference type="RuleBase" id="RU004248"/>
    </source>
</evidence>
<accession>A0A9P4QA30</accession>
<dbReference type="InterPro" id="IPR018050">
    <property type="entry name" value="Pmannose_isomerase-type1_CS"/>
</dbReference>
<dbReference type="GO" id="GO:0004476">
    <property type="term" value="F:mannose-6-phosphate isomerase activity"/>
    <property type="evidence" value="ECO:0007669"/>
    <property type="project" value="UniProtKB-EC"/>
</dbReference>
<feature type="compositionally biased region" description="Polar residues" evidence="15">
    <location>
        <begin position="174"/>
        <end position="184"/>
    </location>
</feature>
<dbReference type="InterPro" id="IPR014710">
    <property type="entry name" value="RmlC-like_jellyroll"/>
</dbReference>
<evidence type="ECO:0000256" key="11">
    <source>
        <dbReference type="PIRSR" id="PIRSR001480-2"/>
    </source>
</evidence>
<dbReference type="PROSITE" id="PS00966">
    <property type="entry name" value="PMI_I_2"/>
    <property type="match status" value="1"/>
</dbReference>
<dbReference type="GO" id="GO:0008270">
    <property type="term" value="F:zinc ion binding"/>
    <property type="evidence" value="ECO:0007669"/>
    <property type="project" value="InterPro"/>
</dbReference>
<keyword evidence="7 11" id="KW-0479">Metal-binding</keyword>
<organism evidence="19 20">
    <name type="scientific">Polychaeton citri CBS 116435</name>
    <dbReference type="NCBI Taxonomy" id="1314669"/>
    <lineage>
        <taxon>Eukaryota</taxon>
        <taxon>Fungi</taxon>
        <taxon>Dikarya</taxon>
        <taxon>Ascomycota</taxon>
        <taxon>Pezizomycotina</taxon>
        <taxon>Dothideomycetes</taxon>
        <taxon>Dothideomycetidae</taxon>
        <taxon>Capnodiales</taxon>
        <taxon>Capnodiaceae</taxon>
        <taxon>Polychaeton</taxon>
    </lineage>
</organism>
<dbReference type="Pfam" id="PF20512">
    <property type="entry name" value="PMI_typeI_hel"/>
    <property type="match status" value="1"/>
</dbReference>
<comment type="function">
    <text evidence="2">Involved in the synthesis of the GDP-mannose and dolichol-phosphate-mannose required for a number of critical mannosyl transfer reactions.</text>
</comment>
<evidence type="ECO:0000256" key="13">
    <source>
        <dbReference type="RuleBase" id="RU004189"/>
    </source>
</evidence>
<proteinExistence type="inferred from homology"/>
<comment type="cofactor">
    <cofactor evidence="11 12">
        <name>Zn(2+)</name>
        <dbReference type="ChEBI" id="CHEBI:29105"/>
    </cofactor>
    <text evidence="11 12">Binds 1 zinc ion per subunit.</text>
</comment>
<evidence type="ECO:0000256" key="5">
    <source>
        <dbReference type="ARBA" id="ARBA00011956"/>
    </source>
</evidence>
<dbReference type="GO" id="GO:0005975">
    <property type="term" value="P:carbohydrate metabolic process"/>
    <property type="evidence" value="ECO:0007669"/>
    <property type="project" value="InterPro"/>
</dbReference>
<dbReference type="InterPro" id="IPR046456">
    <property type="entry name" value="PMI_typeI_C"/>
</dbReference>
<keyword evidence="8 11" id="KW-0862">Zinc</keyword>
<feature type="binding site" evidence="11">
    <location>
        <position position="286"/>
    </location>
    <ligand>
        <name>Zn(2+)</name>
        <dbReference type="ChEBI" id="CHEBI:29105"/>
    </ligand>
</feature>
<dbReference type="GO" id="GO:0005829">
    <property type="term" value="C:cytosol"/>
    <property type="evidence" value="ECO:0007669"/>
    <property type="project" value="TreeGrafter"/>
</dbReference>
<dbReference type="InterPro" id="IPR046457">
    <property type="entry name" value="PMI_typeI_cat"/>
</dbReference>
<name>A0A9P4QA30_9PEZI</name>
<dbReference type="Gene3D" id="1.10.441.10">
    <property type="entry name" value="Phosphomannose Isomerase, domain 2"/>
    <property type="match status" value="1"/>
</dbReference>
<dbReference type="CDD" id="cd07011">
    <property type="entry name" value="cupin_PMI_type_I_N"/>
    <property type="match status" value="1"/>
</dbReference>
<evidence type="ECO:0000259" key="17">
    <source>
        <dbReference type="Pfam" id="PF20511"/>
    </source>
</evidence>
<comment type="caution">
    <text evidence="19">The sequence shown here is derived from an EMBL/GenBank/DDBJ whole genome shotgun (WGS) entry which is preliminary data.</text>
</comment>
<comment type="similarity">
    <text evidence="4 13">Belongs to the mannose-6-phosphate isomerase type 1 family.</text>
</comment>
<dbReference type="AlphaFoldDB" id="A0A9P4QA30"/>
<evidence type="ECO:0000313" key="19">
    <source>
        <dbReference type="EMBL" id="KAF2721988.1"/>
    </source>
</evidence>
<feature type="binding site" evidence="11">
    <location>
        <position position="133"/>
    </location>
    <ligand>
        <name>Zn(2+)</name>
        <dbReference type="ChEBI" id="CHEBI:29105"/>
    </ligand>
</feature>
<dbReference type="PANTHER" id="PTHR10309:SF0">
    <property type="entry name" value="MANNOSE-6-PHOSPHATE ISOMERASE"/>
    <property type="match status" value="1"/>
</dbReference>
<dbReference type="InterPro" id="IPR011051">
    <property type="entry name" value="RmlC_Cupin_sf"/>
</dbReference>
<evidence type="ECO:0000256" key="15">
    <source>
        <dbReference type="SAM" id="MobiDB-lite"/>
    </source>
</evidence>
<dbReference type="EMBL" id="MU003786">
    <property type="protein sequence ID" value="KAF2721988.1"/>
    <property type="molecule type" value="Genomic_DNA"/>
</dbReference>
<dbReference type="Proteomes" id="UP000799441">
    <property type="component" value="Unassembled WGS sequence"/>
</dbReference>
<feature type="active site" evidence="10">
    <location>
        <position position="305"/>
    </location>
</feature>
<protein>
    <recommendedName>
        <fullName evidence="6 12">Mannose-6-phosphate isomerase</fullName>
        <ecNumber evidence="5 12">5.3.1.8</ecNumber>
    </recommendedName>
</protein>
<dbReference type="InterPro" id="IPR016305">
    <property type="entry name" value="Mannose-6-P_Isomerase"/>
</dbReference>
<dbReference type="Pfam" id="PF01238">
    <property type="entry name" value="PMI_typeI_C"/>
    <property type="match status" value="1"/>
</dbReference>
<dbReference type="Pfam" id="PF20511">
    <property type="entry name" value="PMI_typeI_cat"/>
    <property type="match status" value="1"/>
</dbReference>
<dbReference type="GO" id="GO:0009298">
    <property type="term" value="P:GDP-mannose biosynthetic process"/>
    <property type="evidence" value="ECO:0007669"/>
    <property type="project" value="InterPro"/>
</dbReference>
<dbReference type="OrthoDB" id="6605218at2759"/>
<evidence type="ECO:0000256" key="12">
    <source>
        <dbReference type="RuleBase" id="RU000611"/>
    </source>
</evidence>
<feature type="binding site" evidence="11">
    <location>
        <position position="108"/>
    </location>
    <ligand>
        <name>Zn(2+)</name>
        <dbReference type="ChEBI" id="CHEBI:29105"/>
    </ligand>
</feature>
<dbReference type="PRINTS" id="PR00714">
    <property type="entry name" value="MAN6PISMRASE"/>
</dbReference>
<dbReference type="PIRSF" id="PIRSF001480">
    <property type="entry name" value="Mannose-6-phosphate_isomerase"/>
    <property type="match status" value="1"/>
</dbReference>
<evidence type="ECO:0000256" key="3">
    <source>
        <dbReference type="ARBA" id="ARBA00004666"/>
    </source>
</evidence>
<evidence type="ECO:0000256" key="10">
    <source>
        <dbReference type="PIRSR" id="PIRSR001480-1"/>
    </source>
</evidence>
<dbReference type="NCBIfam" id="TIGR00218">
    <property type="entry name" value="manA"/>
    <property type="match status" value="1"/>
</dbReference>
<feature type="binding site" evidence="11">
    <location>
        <position position="106"/>
    </location>
    <ligand>
        <name>Zn(2+)</name>
        <dbReference type="ChEBI" id="CHEBI:29105"/>
    </ligand>
</feature>
<evidence type="ECO:0000256" key="7">
    <source>
        <dbReference type="ARBA" id="ARBA00022723"/>
    </source>
</evidence>
<sequence>MQVPLLRLQCGCNSYEWGKIGQDSAAARFAVAHNPEFSIQQDKPYAELWMGTHPSNPSKDLTTGRTLLDLVQDNQMLMHPSITKKYHGKLPFLFKVLSINKALSIQAHPNKKLAEQLHSKDPRNYPDDNHKPEMTIAVTPFDGLCGFRPLKEIAHFLQTVPSLRELVGEEQATSFEKSIQGQETTGDDAKTKENKRALQSAFSSLMENTPESIEAAASKLLSQAKSEGSSFAGSGGPSNSGEELSELVERVNSQFPNDIGIFVLFFLNYIQLSPGEAMFLKADDIHAYLSGDIIECMASSDNVVRAGFTPKFKDVKTLTSMLTYSYAPIEEQKMSPKDYAYTKLNTVAYSSNSSCLLYDPPIEEFSVVRTSLEKERAKVTFDPIEGPSIIICTQGEGKISVGNKVEELKEGYVYFVGATAECAIESASPEPLVTFKAFCELSDESAPFNGKM</sequence>
<gene>
    <name evidence="19" type="ORF">K431DRAFT_284428</name>
</gene>
<feature type="region of interest" description="Disordered" evidence="15">
    <location>
        <begin position="174"/>
        <end position="195"/>
    </location>
</feature>
<dbReference type="PROSITE" id="PS00965">
    <property type="entry name" value="PMI_I_1"/>
    <property type="match status" value="1"/>
</dbReference>
<dbReference type="InterPro" id="IPR046458">
    <property type="entry name" value="PMI_typeI_hel"/>
</dbReference>
<evidence type="ECO:0000256" key="4">
    <source>
        <dbReference type="ARBA" id="ARBA00010772"/>
    </source>
</evidence>
<dbReference type="FunFam" id="1.10.441.10:FF:000001">
    <property type="entry name" value="Mannose-6-phosphate isomerase"/>
    <property type="match status" value="1"/>
</dbReference>
<evidence type="ECO:0000256" key="2">
    <source>
        <dbReference type="ARBA" id="ARBA00002564"/>
    </source>
</evidence>
<keyword evidence="9 12" id="KW-0413">Isomerase</keyword>
<evidence type="ECO:0000259" key="16">
    <source>
        <dbReference type="Pfam" id="PF01238"/>
    </source>
</evidence>
<dbReference type="SUPFAM" id="SSF51182">
    <property type="entry name" value="RmlC-like cupins"/>
    <property type="match status" value="1"/>
</dbReference>
<evidence type="ECO:0000259" key="18">
    <source>
        <dbReference type="Pfam" id="PF20512"/>
    </source>
</evidence>
<reference evidence="19" key="1">
    <citation type="journal article" date="2020" name="Stud. Mycol.">
        <title>101 Dothideomycetes genomes: a test case for predicting lifestyles and emergence of pathogens.</title>
        <authorList>
            <person name="Haridas S."/>
            <person name="Albert R."/>
            <person name="Binder M."/>
            <person name="Bloem J."/>
            <person name="Labutti K."/>
            <person name="Salamov A."/>
            <person name="Andreopoulos B."/>
            <person name="Baker S."/>
            <person name="Barry K."/>
            <person name="Bills G."/>
            <person name="Bluhm B."/>
            <person name="Cannon C."/>
            <person name="Castanera R."/>
            <person name="Culley D."/>
            <person name="Daum C."/>
            <person name="Ezra D."/>
            <person name="Gonzalez J."/>
            <person name="Henrissat B."/>
            <person name="Kuo A."/>
            <person name="Liang C."/>
            <person name="Lipzen A."/>
            <person name="Lutzoni F."/>
            <person name="Magnuson J."/>
            <person name="Mondo S."/>
            <person name="Nolan M."/>
            <person name="Ohm R."/>
            <person name="Pangilinan J."/>
            <person name="Park H.-J."/>
            <person name="Ramirez L."/>
            <person name="Alfaro M."/>
            <person name="Sun H."/>
            <person name="Tritt A."/>
            <person name="Yoshinaga Y."/>
            <person name="Zwiers L.-H."/>
            <person name="Turgeon B."/>
            <person name="Goodwin S."/>
            <person name="Spatafora J."/>
            <person name="Crous P."/>
            <person name="Grigoriev I."/>
        </authorList>
    </citation>
    <scope>NUCLEOTIDE SEQUENCE</scope>
    <source>
        <strain evidence="19">CBS 116435</strain>
    </source>
</reference>
<keyword evidence="20" id="KW-1185">Reference proteome</keyword>
<comment type="pathway">
    <text evidence="3 14">Nucleotide-sugar biosynthesis; GDP-alpha-D-mannose biosynthesis; alpha-D-mannose 1-phosphate from D-fructose 6-phosphate: step 1/2.</text>
</comment>
<evidence type="ECO:0000256" key="9">
    <source>
        <dbReference type="ARBA" id="ARBA00023235"/>
    </source>
</evidence>
<dbReference type="PANTHER" id="PTHR10309">
    <property type="entry name" value="MANNOSE-6-PHOSPHATE ISOMERASE"/>
    <property type="match status" value="1"/>
</dbReference>